<comment type="caution">
    <text evidence="1">The sequence shown here is derived from an EMBL/GenBank/DDBJ whole genome shotgun (WGS) entry which is preliminary data.</text>
</comment>
<name>A0ABV2UCJ0_9ACTN</name>
<organism evidence="1 2">
    <name type="scientific">Streptomyces sp. 900116325</name>
    <dbReference type="NCBI Taxonomy" id="3154295"/>
    <lineage>
        <taxon>Bacteria</taxon>
        <taxon>Bacillati</taxon>
        <taxon>Actinomycetota</taxon>
        <taxon>Actinomycetes</taxon>
        <taxon>Kitasatosporales</taxon>
        <taxon>Streptomycetaceae</taxon>
        <taxon>Streptomyces</taxon>
    </lineage>
</organism>
<sequence>MTDGDAGWPSALDPAACSDPAGPTLRGSRAFTLVSLACGLAVDTGQLTGFRLAQGVAAEVMIPKRSWFRVGSPRWLSLQWLSCS</sequence>
<protein>
    <submittedName>
        <fullName evidence="1">Uncharacterized protein</fullName>
    </submittedName>
</protein>
<proteinExistence type="predicted"/>
<accession>A0ABV2UCJ0</accession>
<keyword evidence="2" id="KW-1185">Reference proteome</keyword>
<dbReference type="RefSeq" id="WP_356497665.1">
    <property type="nucleotide sequence ID" value="NZ_JBEXIP010000018.1"/>
</dbReference>
<evidence type="ECO:0000313" key="2">
    <source>
        <dbReference type="Proteomes" id="UP001550044"/>
    </source>
</evidence>
<dbReference type="Proteomes" id="UP001550044">
    <property type="component" value="Unassembled WGS sequence"/>
</dbReference>
<gene>
    <name evidence="1" type="ORF">ABZV61_22810</name>
</gene>
<evidence type="ECO:0000313" key="1">
    <source>
        <dbReference type="EMBL" id="MET8435566.1"/>
    </source>
</evidence>
<reference evidence="1 2" key="1">
    <citation type="submission" date="2024-06" db="EMBL/GenBank/DDBJ databases">
        <title>The Natural Products Discovery Center: Release of the First 8490 Sequenced Strains for Exploring Actinobacteria Biosynthetic Diversity.</title>
        <authorList>
            <person name="Kalkreuter E."/>
            <person name="Kautsar S.A."/>
            <person name="Yang D."/>
            <person name="Bader C.D."/>
            <person name="Teijaro C.N."/>
            <person name="Fluegel L."/>
            <person name="Davis C.M."/>
            <person name="Simpson J.R."/>
            <person name="Lauterbach L."/>
            <person name="Steele A.D."/>
            <person name="Gui C."/>
            <person name="Meng S."/>
            <person name="Li G."/>
            <person name="Viehrig K."/>
            <person name="Ye F."/>
            <person name="Su P."/>
            <person name="Kiefer A.F."/>
            <person name="Nichols A."/>
            <person name="Cepeda A.J."/>
            <person name="Yan W."/>
            <person name="Fan B."/>
            <person name="Jiang Y."/>
            <person name="Adhikari A."/>
            <person name="Zheng C.-J."/>
            <person name="Schuster L."/>
            <person name="Cowan T.M."/>
            <person name="Smanski M.J."/>
            <person name="Chevrette M.G."/>
            <person name="De Carvalho L.P.S."/>
            <person name="Shen B."/>
        </authorList>
    </citation>
    <scope>NUCLEOTIDE SEQUENCE [LARGE SCALE GENOMIC DNA]</scope>
    <source>
        <strain evidence="1 2">NPDC005137</strain>
    </source>
</reference>
<dbReference type="EMBL" id="JBEXIP010000018">
    <property type="protein sequence ID" value="MET8435566.1"/>
    <property type="molecule type" value="Genomic_DNA"/>
</dbReference>